<evidence type="ECO:0000313" key="12">
    <source>
        <dbReference type="EMBL" id="SAM86017.1"/>
    </source>
</evidence>
<dbReference type="SUPFAM" id="SSF103506">
    <property type="entry name" value="Mitochondrial carrier"/>
    <property type="match status" value="1"/>
</dbReference>
<feature type="repeat" description="Solcar" evidence="9">
    <location>
        <begin position="176"/>
        <end position="279"/>
    </location>
</feature>
<dbReference type="PROSITE" id="PS50920">
    <property type="entry name" value="SOLCAR"/>
    <property type="match status" value="3"/>
</dbReference>
<keyword evidence="7" id="KW-0496">Mitochondrion</keyword>
<dbReference type="InterPro" id="IPR050567">
    <property type="entry name" value="Mitochondrial_Carrier"/>
</dbReference>
<evidence type="ECO:0000256" key="11">
    <source>
        <dbReference type="SAM" id="MobiDB-lite"/>
    </source>
</evidence>
<dbReference type="PANTHER" id="PTHR45624:SF57">
    <property type="entry name" value="MITOCHONDRIAL SUBSTRATE CARRIER FAMILY PROTEIN L"/>
    <property type="match status" value="1"/>
</dbReference>
<evidence type="ECO:0000256" key="10">
    <source>
        <dbReference type="RuleBase" id="RU000488"/>
    </source>
</evidence>
<keyword evidence="4 9" id="KW-0812">Transmembrane</keyword>
<dbReference type="AlphaFoldDB" id="A0A1K0HFB5"/>
<comment type="similarity">
    <text evidence="2 10">Belongs to the mitochondrial carrier (TC 2.A.29) family.</text>
</comment>
<dbReference type="GO" id="GO:0000064">
    <property type="term" value="F:L-ornithine transmembrane transporter activity"/>
    <property type="evidence" value="ECO:0007669"/>
    <property type="project" value="TreeGrafter"/>
</dbReference>
<dbReference type="GO" id="GO:0031966">
    <property type="term" value="C:mitochondrial membrane"/>
    <property type="evidence" value="ECO:0007669"/>
    <property type="project" value="UniProtKB-SubCell"/>
</dbReference>
<dbReference type="Pfam" id="PF00153">
    <property type="entry name" value="Mito_carr"/>
    <property type="match status" value="3"/>
</dbReference>
<keyword evidence="8 9" id="KW-0472">Membrane</keyword>
<dbReference type="EMBL" id="LT558136">
    <property type="protein sequence ID" value="SAM86017.1"/>
    <property type="molecule type" value="Genomic_DNA"/>
</dbReference>
<dbReference type="PANTHER" id="PTHR45624">
    <property type="entry name" value="MITOCHONDRIAL BASIC AMINO ACIDS TRANSPORTER-RELATED"/>
    <property type="match status" value="1"/>
</dbReference>
<keyword evidence="5" id="KW-0677">Repeat</keyword>
<dbReference type="InterPro" id="IPR023395">
    <property type="entry name" value="MCP_dom_sf"/>
</dbReference>
<feature type="compositionally biased region" description="Low complexity" evidence="11">
    <location>
        <begin position="54"/>
        <end position="72"/>
    </location>
</feature>
<feature type="repeat" description="Solcar" evidence="9">
    <location>
        <begin position="291"/>
        <end position="386"/>
    </location>
</feature>
<evidence type="ECO:0000256" key="8">
    <source>
        <dbReference type="ARBA" id="ARBA00023136"/>
    </source>
</evidence>
<evidence type="ECO:0000256" key="7">
    <source>
        <dbReference type="ARBA" id="ARBA00023128"/>
    </source>
</evidence>
<accession>A0A1K0HFB5</accession>
<feature type="region of interest" description="Disordered" evidence="11">
    <location>
        <begin position="33"/>
        <end position="77"/>
    </location>
</feature>
<dbReference type="InterPro" id="IPR018108">
    <property type="entry name" value="MCP_transmembrane"/>
</dbReference>
<protein>
    <submittedName>
        <fullName evidence="12">Related to YMC2-mitochondrial carrier protein</fullName>
    </submittedName>
</protein>
<gene>
    <name evidence="12" type="ORF">UBRO_07951</name>
</gene>
<dbReference type="GO" id="GO:1990575">
    <property type="term" value="P:mitochondrial L-ornithine transmembrane transport"/>
    <property type="evidence" value="ECO:0007669"/>
    <property type="project" value="TreeGrafter"/>
</dbReference>
<sequence length="392" mass="42997">MYTSSFTPNWGGTHLLSLHLPFTCTSASTIPSLTHTTLDPPPNPSTPLAYPTLPRSSSSSNSSPSKPSTSPSETGASIKGFVGGTVSGLTKLLVGHPFDTIKVRMQCSPHGTYTGPLDCFLQLARRESLLGLYKGATPPALGWAITDSVLLGSLHNYRRMFARLTNSGEEEDGKGLAIQYHALAGLMAGWTNSFVTTPVELVKAKLQMQTQRVSLHLPGQSSLTTTTVTQCTFTGPIDCIRQIISQHGIFGLWHALPATLLFRSSFAAMFGSYEYFQRLFNSWKGTRWELNPGTITFISGGLGAEVFWLTAFPADVIKNRMMADNITNPKYKDIKSAWFSVWNQRGKEARWWCKVRGVYTGFLPCLLRAFPTNAAALFAFETAMRFMGAEKV</sequence>
<evidence type="ECO:0000256" key="2">
    <source>
        <dbReference type="ARBA" id="ARBA00006375"/>
    </source>
</evidence>
<organism evidence="12 13">
    <name type="scientific">Ustilago bromivora</name>
    <dbReference type="NCBI Taxonomy" id="307758"/>
    <lineage>
        <taxon>Eukaryota</taxon>
        <taxon>Fungi</taxon>
        <taxon>Dikarya</taxon>
        <taxon>Basidiomycota</taxon>
        <taxon>Ustilaginomycotina</taxon>
        <taxon>Ustilaginomycetes</taxon>
        <taxon>Ustilaginales</taxon>
        <taxon>Ustilaginaceae</taxon>
        <taxon>Ustilago</taxon>
    </lineage>
</organism>
<dbReference type="Gene3D" id="1.50.40.10">
    <property type="entry name" value="Mitochondrial carrier domain"/>
    <property type="match status" value="1"/>
</dbReference>
<evidence type="ECO:0000313" key="13">
    <source>
        <dbReference type="Proteomes" id="UP000179920"/>
    </source>
</evidence>
<evidence type="ECO:0000256" key="1">
    <source>
        <dbReference type="ARBA" id="ARBA00004225"/>
    </source>
</evidence>
<evidence type="ECO:0000256" key="4">
    <source>
        <dbReference type="ARBA" id="ARBA00022692"/>
    </source>
</evidence>
<keyword evidence="3 10" id="KW-0813">Transport</keyword>
<dbReference type="Proteomes" id="UP000179920">
    <property type="component" value="Chromosome XX"/>
</dbReference>
<comment type="subcellular location">
    <subcellularLocation>
        <location evidence="1">Mitochondrion membrane</location>
        <topology evidence="1">Multi-pass membrane protein</topology>
    </subcellularLocation>
</comment>
<feature type="repeat" description="Solcar" evidence="9">
    <location>
        <begin position="75"/>
        <end position="160"/>
    </location>
</feature>
<evidence type="ECO:0000256" key="5">
    <source>
        <dbReference type="ARBA" id="ARBA00022737"/>
    </source>
</evidence>
<evidence type="ECO:0000256" key="3">
    <source>
        <dbReference type="ARBA" id="ARBA00022448"/>
    </source>
</evidence>
<keyword evidence="6" id="KW-1133">Transmembrane helix</keyword>
<name>A0A1K0HFB5_9BASI</name>
<evidence type="ECO:0000256" key="9">
    <source>
        <dbReference type="PROSITE-ProRule" id="PRU00282"/>
    </source>
</evidence>
<proteinExistence type="inferred from homology"/>
<reference evidence="13" key="1">
    <citation type="submission" date="2016-04" db="EMBL/GenBank/DDBJ databases">
        <authorList>
            <person name="Guldener U."/>
            <person name="Guldener U."/>
        </authorList>
    </citation>
    <scope>NUCLEOTIDE SEQUENCE [LARGE SCALE GENOMIC DNA]</scope>
    <source>
        <strain evidence="13">UB2112</strain>
    </source>
</reference>
<dbReference type="OrthoDB" id="193856at2759"/>
<evidence type="ECO:0000256" key="6">
    <source>
        <dbReference type="ARBA" id="ARBA00022989"/>
    </source>
</evidence>